<keyword evidence="6" id="KW-1015">Disulfide bond</keyword>
<evidence type="ECO:0000256" key="2">
    <source>
        <dbReference type="ARBA" id="ARBA00022670"/>
    </source>
</evidence>
<keyword evidence="4" id="KW-0788">Thiol protease</keyword>
<feature type="domain" description="Cathepsin propeptide inhibitor" evidence="9">
    <location>
        <begin position="28"/>
        <end position="87"/>
    </location>
</feature>
<dbReference type="CDD" id="cd02248">
    <property type="entry name" value="Peptidase_C1A"/>
    <property type="match status" value="2"/>
</dbReference>
<feature type="chain" id="PRO_5026948402" evidence="7">
    <location>
        <begin position="17"/>
        <end position="665"/>
    </location>
</feature>
<sequence>MFRLMIIAAVAVAALASTLVTPELDEQWESFKDLYNKQYGEQEHLMRRLIWESNLRYIQKHNLDADKGLHTYILGENEYSDMTHNEFVSVMNGYIMPNGSKKGDTFMAPIGVELKDVPTSVDWRTKGYVTEVKNQGQCGSCWAFSTTGSLEGQTFKKTQKLVSLSEQNLVDCSSREGNKGCQGGLMDNGFTYIKVNDGIDTEQSYPYRAKTGFFCRFKKADVGATDTGYVDIKRGSEDELQMAVATIGPISVAMDAGHPSFQHYKSGVYSEKQCSSSRLDHGVLAVGYGSSDSSEDYWIVKNSWGTTWGMKGYFEMSRNKENMCGIATQASYPKMFRLFILVAIGVAALASSLITPELDNQWEEFKLTYKKTYSHSEHQKRRIIWESNLRYIRKHNLDADKGIYTYILGENEYSDMTNKEFVSVMNGFRMHNARRDGNTFIAPDGLTVNSLPLTVDWRTKGYVSKVKNQKSCGSCWAFSAVGSVEGQWFKKTKTLVSLSEQNILDCIGEGGSCLGGWIDDAFQYIKNNSGIDSEESYPYIDHKWFCRFNRDNSRATITGFVDLTAQSEEELQMAVASVGPISVAIDATGPQFQHYKSGIYNYKYCSSTELDHAVLTVGYGASGGENYWIIKNSWGTSWGMEGYFNMVRNKNNTCGIATQASFPTV</sequence>
<keyword evidence="7" id="KW-0732">Signal</keyword>
<evidence type="ECO:0000313" key="11">
    <source>
        <dbReference type="Proteomes" id="UP000507470"/>
    </source>
</evidence>
<dbReference type="PANTHER" id="PTHR12411">
    <property type="entry name" value="CYSTEINE PROTEASE FAMILY C1-RELATED"/>
    <property type="match status" value="1"/>
</dbReference>
<keyword evidence="2" id="KW-0645">Protease</keyword>
<keyword evidence="5" id="KW-0865">Zymogen</keyword>
<evidence type="ECO:0000256" key="3">
    <source>
        <dbReference type="ARBA" id="ARBA00022801"/>
    </source>
</evidence>
<dbReference type="FunFam" id="3.90.70.10:FF:000006">
    <property type="entry name" value="Cathepsin S"/>
    <property type="match status" value="2"/>
</dbReference>
<feature type="signal peptide" evidence="7">
    <location>
        <begin position="1"/>
        <end position="16"/>
    </location>
</feature>
<dbReference type="Pfam" id="PF00112">
    <property type="entry name" value="Peptidase_C1"/>
    <property type="match status" value="2"/>
</dbReference>
<feature type="domain" description="Peptidase C1A papain C-terminal" evidence="8">
    <location>
        <begin position="451"/>
        <end position="664"/>
    </location>
</feature>
<dbReference type="InterPro" id="IPR025661">
    <property type="entry name" value="Pept_asp_AS"/>
</dbReference>
<proteinExistence type="inferred from homology"/>
<dbReference type="InterPro" id="IPR013128">
    <property type="entry name" value="Peptidase_C1A"/>
</dbReference>
<dbReference type="EMBL" id="CACVKT020002839">
    <property type="protein sequence ID" value="CAC5380083.1"/>
    <property type="molecule type" value="Genomic_DNA"/>
</dbReference>
<feature type="domain" description="Peptidase C1A papain C-terminal" evidence="8">
    <location>
        <begin position="117"/>
        <end position="334"/>
    </location>
</feature>
<organism evidence="10 11">
    <name type="scientific">Mytilus coruscus</name>
    <name type="common">Sea mussel</name>
    <dbReference type="NCBI Taxonomy" id="42192"/>
    <lineage>
        <taxon>Eukaryota</taxon>
        <taxon>Metazoa</taxon>
        <taxon>Spiralia</taxon>
        <taxon>Lophotrochozoa</taxon>
        <taxon>Mollusca</taxon>
        <taxon>Bivalvia</taxon>
        <taxon>Autobranchia</taxon>
        <taxon>Pteriomorphia</taxon>
        <taxon>Mytilida</taxon>
        <taxon>Mytiloidea</taxon>
        <taxon>Mytilidae</taxon>
        <taxon>Mytilinae</taxon>
        <taxon>Mytilus</taxon>
    </lineage>
</organism>
<evidence type="ECO:0000256" key="1">
    <source>
        <dbReference type="ARBA" id="ARBA00008455"/>
    </source>
</evidence>
<evidence type="ECO:0000259" key="8">
    <source>
        <dbReference type="SMART" id="SM00645"/>
    </source>
</evidence>
<protein>
    <submittedName>
        <fullName evidence="10">CTSL</fullName>
        <ecNumber evidence="10">3.4.22.15</ecNumber>
    </submittedName>
</protein>
<dbReference type="OrthoDB" id="6064724at2759"/>
<dbReference type="GO" id="GO:0004197">
    <property type="term" value="F:cysteine-type endopeptidase activity"/>
    <property type="evidence" value="ECO:0007669"/>
    <property type="project" value="UniProtKB-EC"/>
</dbReference>
<dbReference type="PROSITE" id="PS00639">
    <property type="entry name" value="THIOL_PROTEASE_HIS"/>
    <property type="match status" value="2"/>
</dbReference>
<dbReference type="SMART" id="SM00848">
    <property type="entry name" value="Inhibitor_I29"/>
    <property type="match status" value="2"/>
</dbReference>
<keyword evidence="11" id="KW-1185">Reference proteome</keyword>
<evidence type="ECO:0000313" key="10">
    <source>
        <dbReference type="EMBL" id="CAC5380083.1"/>
    </source>
</evidence>
<accession>A0A6J8B939</accession>
<dbReference type="AlphaFoldDB" id="A0A6J8B939"/>
<dbReference type="SUPFAM" id="SSF54001">
    <property type="entry name" value="Cysteine proteinases"/>
    <property type="match status" value="2"/>
</dbReference>
<dbReference type="PRINTS" id="PR00705">
    <property type="entry name" value="PAPAIN"/>
</dbReference>
<dbReference type="InterPro" id="IPR000169">
    <property type="entry name" value="Pept_cys_AS"/>
</dbReference>
<dbReference type="InterPro" id="IPR025660">
    <property type="entry name" value="Pept_his_AS"/>
</dbReference>
<dbReference type="InterPro" id="IPR039417">
    <property type="entry name" value="Peptidase_C1A_papain-like"/>
</dbReference>
<evidence type="ECO:0000256" key="6">
    <source>
        <dbReference type="ARBA" id="ARBA00023157"/>
    </source>
</evidence>
<dbReference type="Pfam" id="PF08246">
    <property type="entry name" value="Inhibitor_I29"/>
    <property type="match status" value="2"/>
</dbReference>
<evidence type="ECO:0000259" key="9">
    <source>
        <dbReference type="SMART" id="SM00848"/>
    </source>
</evidence>
<gene>
    <name evidence="10" type="ORF">MCOR_16075</name>
</gene>
<reference evidence="10 11" key="1">
    <citation type="submission" date="2020-06" db="EMBL/GenBank/DDBJ databases">
        <authorList>
            <person name="Li R."/>
            <person name="Bekaert M."/>
        </authorList>
    </citation>
    <scope>NUCLEOTIDE SEQUENCE [LARGE SCALE GENOMIC DNA]</scope>
    <source>
        <strain evidence="11">wild</strain>
    </source>
</reference>
<dbReference type="Gene3D" id="3.90.70.10">
    <property type="entry name" value="Cysteine proteinases"/>
    <property type="match status" value="2"/>
</dbReference>
<dbReference type="InterPro" id="IPR000668">
    <property type="entry name" value="Peptidase_C1A_C"/>
</dbReference>
<evidence type="ECO:0000256" key="7">
    <source>
        <dbReference type="SAM" id="SignalP"/>
    </source>
</evidence>
<dbReference type="InterPro" id="IPR038765">
    <property type="entry name" value="Papain-like_cys_pep_sf"/>
</dbReference>
<dbReference type="SMART" id="SM00645">
    <property type="entry name" value="Pept_C1"/>
    <property type="match status" value="2"/>
</dbReference>
<evidence type="ECO:0000256" key="4">
    <source>
        <dbReference type="ARBA" id="ARBA00022807"/>
    </source>
</evidence>
<dbReference type="InterPro" id="IPR013201">
    <property type="entry name" value="Prot_inhib_I29"/>
</dbReference>
<dbReference type="PROSITE" id="PS00139">
    <property type="entry name" value="THIOL_PROTEASE_CYS"/>
    <property type="match status" value="2"/>
</dbReference>
<comment type="similarity">
    <text evidence="1">Belongs to the peptidase C1 family.</text>
</comment>
<dbReference type="Proteomes" id="UP000507470">
    <property type="component" value="Unassembled WGS sequence"/>
</dbReference>
<feature type="domain" description="Cathepsin propeptide inhibitor" evidence="9">
    <location>
        <begin position="362"/>
        <end position="421"/>
    </location>
</feature>
<dbReference type="PROSITE" id="PS00640">
    <property type="entry name" value="THIOL_PROTEASE_ASN"/>
    <property type="match status" value="2"/>
</dbReference>
<evidence type="ECO:0000256" key="5">
    <source>
        <dbReference type="ARBA" id="ARBA00023145"/>
    </source>
</evidence>
<dbReference type="EC" id="3.4.22.15" evidence="10"/>
<keyword evidence="3 10" id="KW-0378">Hydrolase</keyword>
<dbReference type="GO" id="GO:0006508">
    <property type="term" value="P:proteolysis"/>
    <property type="evidence" value="ECO:0007669"/>
    <property type="project" value="UniProtKB-KW"/>
</dbReference>
<name>A0A6J8B939_MYTCO</name>